<keyword evidence="3" id="KW-1185">Reference proteome</keyword>
<reference evidence="3" key="1">
    <citation type="submission" date="2016-10" db="EMBL/GenBank/DDBJ databases">
        <authorList>
            <person name="Varghese N."/>
            <person name="Submissions S."/>
        </authorList>
    </citation>
    <scope>NUCLEOTIDE SEQUENCE [LARGE SCALE GENOMIC DNA]</scope>
    <source>
        <strain evidence="3">DSM 44232</strain>
    </source>
</reference>
<dbReference type="EMBL" id="FOYL01000005">
    <property type="protein sequence ID" value="SFR21347.1"/>
    <property type="molecule type" value="Genomic_DNA"/>
</dbReference>
<evidence type="ECO:0000259" key="1">
    <source>
        <dbReference type="PROSITE" id="PS51186"/>
    </source>
</evidence>
<name>A0A1I6EUS7_9PSEU</name>
<feature type="domain" description="N-acetyltransferase" evidence="1">
    <location>
        <begin position="36"/>
        <end position="175"/>
    </location>
</feature>
<protein>
    <submittedName>
        <fullName evidence="2">ElaA protein</fullName>
    </submittedName>
</protein>
<dbReference type="STRING" id="84724.SAMN04488564_105573"/>
<dbReference type="Proteomes" id="UP000198583">
    <property type="component" value="Unassembled WGS sequence"/>
</dbReference>
<dbReference type="GO" id="GO:0016747">
    <property type="term" value="F:acyltransferase activity, transferring groups other than amino-acyl groups"/>
    <property type="evidence" value="ECO:0007669"/>
    <property type="project" value="InterPro"/>
</dbReference>
<proteinExistence type="predicted"/>
<evidence type="ECO:0000313" key="3">
    <source>
        <dbReference type="Proteomes" id="UP000198583"/>
    </source>
</evidence>
<dbReference type="AlphaFoldDB" id="A0A1I6EUS7"/>
<evidence type="ECO:0000313" key="2">
    <source>
        <dbReference type="EMBL" id="SFR21347.1"/>
    </source>
</evidence>
<sequence>MNLVSTPGSLTTGRRWASDIHDQVRTTQFPATLRRQWGLDLSPAQLYAILRLRQDVFVVEQNCVYADVDGHDLAQGTRHFWLESEGSHEPLAYLRLLEEADGTFRVGRVATARMARGRGYSRRLMQAALVDIGTAPSVLDAQTYVADFYASFGFVAEGTEFIEDGIPHLRMRRSP</sequence>
<dbReference type="Pfam" id="PF13673">
    <property type="entry name" value="Acetyltransf_10"/>
    <property type="match status" value="1"/>
</dbReference>
<dbReference type="OrthoDB" id="9796171at2"/>
<gene>
    <name evidence="2" type="ORF">SAMN04488564_105573</name>
</gene>
<organism evidence="2 3">
    <name type="scientific">Lentzea waywayandensis</name>
    <dbReference type="NCBI Taxonomy" id="84724"/>
    <lineage>
        <taxon>Bacteria</taxon>
        <taxon>Bacillati</taxon>
        <taxon>Actinomycetota</taxon>
        <taxon>Actinomycetes</taxon>
        <taxon>Pseudonocardiales</taxon>
        <taxon>Pseudonocardiaceae</taxon>
        <taxon>Lentzea</taxon>
    </lineage>
</organism>
<dbReference type="Gene3D" id="3.40.630.30">
    <property type="match status" value="1"/>
</dbReference>
<dbReference type="InterPro" id="IPR016181">
    <property type="entry name" value="Acyl_CoA_acyltransferase"/>
</dbReference>
<dbReference type="SUPFAM" id="SSF55729">
    <property type="entry name" value="Acyl-CoA N-acyltransferases (Nat)"/>
    <property type="match status" value="1"/>
</dbReference>
<accession>A0A1I6EUS7</accession>
<dbReference type="PROSITE" id="PS51186">
    <property type="entry name" value="GNAT"/>
    <property type="match status" value="1"/>
</dbReference>
<dbReference type="InterPro" id="IPR000182">
    <property type="entry name" value="GNAT_dom"/>
</dbReference>